<sequence length="214" mass="23349">MGISIALAQKRVMASGGQAADIDIASTQTVKLNTATLALFKVYGDVFLNAIAESIKKNNVSASGYLVDNIKVPIYEDGSGLSIYMPDYYNYPNKGVKGISSHKNAPNSPFQYKTYGMPKSARNSLKKYISSGRAKVTTVQKTNDKALGIGREKKGIDLMETKVNTLVYLIKKYGIKATNYFDEAIAEVQKNLTPDLLELVGLTIIVQVGKPKKK</sequence>
<name>A0A6J5S5L5_9CAUD</name>
<dbReference type="EMBL" id="LR797341">
    <property type="protein sequence ID" value="CAB4203814.1"/>
    <property type="molecule type" value="Genomic_DNA"/>
</dbReference>
<reference evidence="1" key="1">
    <citation type="submission" date="2020-05" db="EMBL/GenBank/DDBJ databases">
        <authorList>
            <person name="Chiriac C."/>
            <person name="Salcher M."/>
            <person name="Ghai R."/>
            <person name="Kavagutti S V."/>
        </authorList>
    </citation>
    <scope>NUCLEOTIDE SEQUENCE</scope>
</reference>
<proteinExistence type="predicted"/>
<accession>A0A6J5S5L5</accession>
<evidence type="ECO:0000313" key="1">
    <source>
        <dbReference type="EMBL" id="CAB4203814.1"/>
    </source>
</evidence>
<organism evidence="1">
    <name type="scientific">uncultured Caudovirales phage</name>
    <dbReference type="NCBI Taxonomy" id="2100421"/>
    <lineage>
        <taxon>Viruses</taxon>
        <taxon>Duplodnaviria</taxon>
        <taxon>Heunggongvirae</taxon>
        <taxon>Uroviricota</taxon>
        <taxon>Caudoviricetes</taxon>
        <taxon>Peduoviridae</taxon>
        <taxon>Maltschvirus</taxon>
        <taxon>Maltschvirus maltsch</taxon>
    </lineage>
</organism>
<gene>
    <name evidence="1" type="ORF">UFOVP1384_3</name>
</gene>
<protein>
    <submittedName>
        <fullName evidence="1">Uncharacterized protein</fullName>
    </submittedName>
</protein>